<dbReference type="PIRSF" id="PIRSF003078">
    <property type="entry name" value="GidB"/>
    <property type="match status" value="1"/>
</dbReference>
<dbReference type="GO" id="GO:0005829">
    <property type="term" value="C:cytosol"/>
    <property type="evidence" value="ECO:0007669"/>
    <property type="project" value="TreeGrafter"/>
</dbReference>
<gene>
    <name evidence="6 7" type="primary">rsmG</name>
    <name evidence="7" type="ORF">K8V01_11150</name>
</gene>
<feature type="binding site" evidence="6">
    <location>
        <position position="148"/>
    </location>
    <ligand>
        <name>S-adenosyl-L-methionine</name>
        <dbReference type="ChEBI" id="CHEBI:59789"/>
    </ligand>
</feature>
<feature type="binding site" evidence="6">
    <location>
        <begin position="129"/>
        <end position="130"/>
    </location>
    <ligand>
        <name>S-adenosyl-L-methionine</name>
        <dbReference type="ChEBI" id="CHEBI:59789"/>
    </ligand>
</feature>
<comment type="subcellular location">
    <subcellularLocation>
        <location evidence="6">Cytoplasm</location>
    </subcellularLocation>
</comment>
<dbReference type="EMBL" id="DYUC01000109">
    <property type="protein sequence ID" value="HJG87557.1"/>
    <property type="molecule type" value="Genomic_DNA"/>
</dbReference>
<reference evidence="7" key="2">
    <citation type="submission" date="2021-09" db="EMBL/GenBank/DDBJ databases">
        <authorList>
            <person name="Gilroy R."/>
        </authorList>
    </citation>
    <scope>NUCLEOTIDE SEQUENCE</scope>
    <source>
        <strain evidence="7">CHK179-5677</strain>
    </source>
</reference>
<keyword evidence="1 6" id="KW-0963">Cytoplasm</keyword>
<dbReference type="PANTHER" id="PTHR31760:SF0">
    <property type="entry name" value="S-ADENOSYL-L-METHIONINE-DEPENDENT METHYLTRANSFERASES SUPERFAMILY PROTEIN"/>
    <property type="match status" value="1"/>
</dbReference>
<dbReference type="Gene3D" id="3.40.50.150">
    <property type="entry name" value="Vaccinia Virus protein VP39"/>
    <property type="match status" value="1"/>
</dbReference>
<keyword evidence="2 6" id="KW-0698">rRNA processing</keyword>
<organism evidence="7 8">
    <name type="scientific">Pseudoflavonifractor capillosus</name>
    <dbReference type="NCBI Taxonomy" id="106588"/>
    <lineage>
        <taxon>Bacteria</taxon>
        <taxon>Bacillati</taxon>
        <taxon>Bacillota</taxon>
        <taxon>Clostridia</taxon>
        <taxon>Eubacteriales</taxon>
        <taxon>Oscillospiraceae</taxon>
        <taxon>Pseudoflavonifractor</taxon>
    </lineage>
</organism>
<keyword evidence="3 6" id="KW-0489">Methyltransferase</keyword>
<evidence type="ECO:0000313" key="8">
    <source>
        <dbReference type="Proteomes" id="UP000760668"/>
    </source>
</evidence>
<name>A0A921MP29_9FIRM</name>
<dbReference type="RefSeq" id="WP_295368294.1">
    <property type="nucleotide sequence ID" value="NZ_DYUC01000109.1"/>
</dbReference>
<comment type="caution">
    <text evidence="6">Lacks conserved residue(s) required for the propagation of feature annotation.</text>
</comment>
<accession>A0A921MP29</accession>
<evidence type="ECO:0000256" key="4">
    <source>
        <dbReference type="ARBA" id="ARBA00022679"/>
    </source>
</evidence>
<dbReference type="AlphaFoldDB" id="A0A921MP29"/>
<sequence length="238" mass="25464">MEERIAAGLAAMGVPLPSPAAPAMLARYGQLLLEKNQVMNLTAITDPDKVADLHFLDSAALLTLEGVDFKGKRVIDVGTGAGFPGLPLKILEPTLSLTLLDSLGKRVSWLGEVCAALGLTDVNCVHARAEEQALEKDWRDSFDFAVSRAVADLRVLTELCLPYVKPGGLFLSMKAVDCAQELSGAANAVARLGGKVEALRDYEIPGAGVTHRVVLIRKTAPTPKGYPRRWAKLQKAPL</sequence>
<dbReference type="FunFam" id="3.40.50.150:FF:000041">
    <property type="entry name" value="Ribosomal RNA small subunit methyltransferase G"/>
    <property type="match status" value="1"/>
</dbReference>
<comment type="caution">
    <text evidence="7">The sequence shown here is derived from an EMBL/GenBank/DDBJ whole genome shotgun (WGS) entry which is preliminary data.</text>
</comment>
<evidence type="ECO:0000256" key="5">
    <source>
        <dbReference type="ARBA" id="ARBA00022691"/>
    </source>
</evidence>
<dbReference type="GO" id="GO:0070043">
    <property type="term" value="F:rRNA (guanine-N7-)-methyltransferase activity"/>
    <property type="evidence" value="ECO:0007669"/>
    <property type="project" value="UniProtKB-UniRule"/>
</dbReference>
<proteinExistence type="inferred from homology"/>
<evidence type="ECO:0000256" key="1">
    <source>
        <dbReference type="ARBA" id="ARBA00022490"/>
    </source>
</evidence>
<dbReference type="NCBIfam" id="TIGR00138">
    <property type="entry name" value="rsmG_gidB"/>
    <property type="match status" value="1"/>
</dbReference>
<dbReference type="SUPFAM" id="SSF53335">
    <property type="entry name" value="S-adenosyl-L-methionine-dependent methyltransferases"/>
    <property type="match status" value="1"/>
</dbReference>
<comment type="similarity">
    <text evidence="6">Belongs to the methyltransferase superfamily. RNA methyltransferase RsmG family.</text>
</comment>
<evidence type="ECO:0000256" key="6">
    <source>
        <dbReference type="HAMAP-Rule" id="MF_00074"/>
    </source>
</evidence>
<dbReference type="Proteomes" id="UP000760668">
    <property type="component" value="Unassembled WGS sequence"/>
</dbReference>
<feature type="binding site" evidence="6">
    <location>
        <position position="83"/>
    </location>
    <ligand>
        <name>S-adenosyl-L-methionine</name>
        <dbReference type="ChEBI" id="CHEBI:59789"/>
    </ligand>
</feature>
<evidence type="ECO:0000256" key="2">
    <source>
        <dbReference type="ARBA" id="ARBA00022552"/>
    </source>
</evidence>
<dbReference type="Pfam" id="PF02527">
    <property type="entry name" value="GidB"/>
    <property type="match status" value="1"/>
</dbReference>
<dbReference type="HAMAP" id="MF_00074">
    <property type="entry name" value="16SrRNA_methyltr_G"/>
    <property type="match status" value="1"/>
</dbReference>
<keyword evidence="4 6" id="KW-0808">Transferase</keyword>
<dbReference type="PANTHER" id="PTHR31760">
    <property type="entry name" value="S-ADENOSYL-L-METHIONINE-DEPENDENT METHYLTRANSFERASES SUPERFAMILY PROTEIN"/>
    <property type="match status" value="1"/>
</dbReference>
<comment type="function">
    <text evidence="6">Specifically methylates the N7 position of a guanine in 16S rRNA.</text>
</comment>
<protein>
    <recommendedName>
        <fullName evidence="6">Ribosomal RNA small subunit methyltransferase G</fullName>
        <ecNumber evidence="6">2.1.1.-</ecNumber>
    </recommendedName>
    <alternativeName>
        <fullName evidence="6">16S rRNA 7-methylguanosine methyltransferase</fullName>
        <shortName evidence="6">16S rRNA m7G methyltransferase</shortName>
    </alternativeName>
</protein>
<evidence type="ECO:0000256" key="3">
    <source>
        <dbReference type="ARBA" id="ARBA00022603"/>
    </source>
</evidence>
<keyword evidence="5 6" id="KW-0949">S-adenosyl-L-methionine</keyword>
<evidence type="ECO:0000313" key="7">
    <source>
        <dbReference type="EMBL" id="HJG87557.1"/>
    </source>
</evidence>
<feature type="binding site" evidence="6">
    <location>
        <position position="78"/>
    </location>
    <ligand>
        <name>S-adenosyl-L-methionine</name>
        <dbReference type="ChEBI" id="CHEBI:59789"/>
    </ligand>
</feature>
<reference evidence="7" key="1">
    <citation type="journal article" date="2021" name="PeerJ">
        <title>Extensive microbial diversity within the chicken gut microbiome revealed by metagenomics and culture.</title>
        <authorList>
            <person name="Gilroy R."/>
            <person name="Ravi A."/>
            <person name="Getino M."/>
            <person name="Pursley I."/>
            <person name="Horton D.L."/>
            <person name="Alikhan N.F."/>
            <person name="Baker D."/>
            <person name="Gharbi K."/>
            <person name="Hall N."/>
            <person name="Watson M."/>
            <person name="Adriaenssens E.M."/>
            <person name="Foster-Nyarko E."/>
            <person name="Jarju S."/>
            <person name="Secka A."/>
            <person name="Antonio M."/>
            <person name="Oren A."/>
            <person name="Chaudhuri R.R."/>
            <person name="La Ragione R."/>
            <person name="Hildebrand F."/>
            <person name="Pallen M.J."/>
        </authorList>
    </citation>
    <scope>NUCLEOTIDE SEQUENCE</scope>
    <source>
        <strain evidence="7">CHK179-5677</strain>
    </source>
</reference>
<dbReference type="InterPro" id="IPR029063">
    <property type="entry name" value="SAM-dependent_MTases_sf"/>
</dbReference>
<dbReference type="EC" id="2.1.1.-" evidence="6"/>
<dbReference type="InterPro" id="IPR003682">
    <property type="entry name" value="rRNA_ssu_MeTfrase_G"/>
</dbReference>